<evidence type="ECO:0000256" key="5">
    <source>
        <dbReference type="ARBA" id="ARBA00022963"/>
    </source>
</evidence>
<protein>
    <recommendedName>
        <fullName evidence="3">phospholipase D</fullName>
        <ecNumber evidence="3">3.1.4.4</ecNumber>
    </recommendedName>
</protein>
<dbReference type="RefSeq" id="WP_052451491.1">
    <property type="nucleotide sequence ID" value="NZ_CP006877.1"/>
</dbReference>
<evidence type="ECO:0000256" key="3">
    <source>
        <dbReference type="ARBA" id="ARBA00012027"/>
    </source>
</evidence>
<dbReference type="GO" id="GO:0016891">
    <property type="term" value="F:RNA endonuclease activity producing 5'-phosphomonoesters, hydrolytic mechanism"/>
    <property type="evidence" value="ECO:0007669"/>
    <property type="project" value="TreeGrafter"/>
</dbReference>
<dbReference type="SUPFAM" id="SSF56024">
    <property type="entry name" value="Phospholipase D/nuclease"/>
    <property type="match status" value="2"/>
</dbReference>
<dbReference type="EMBL" id="CP006877">
    <property type="protein sequence ID" value="AJD40498.1"/>
    <property type="molecule type" value="Genomic_DNA"/>
</dbReference>
<name>A0A0B4X1U4_9HYPH</name>
<sequence>MRFVSKDVEGYRIFAVTGVNTVSFAVDYQNADTKGLLGFAVERYDPTENQRYFVYGMKVFASVIPQPDEKTVVTTYDHPVQSFVWDDFTAKPGRRYEYFFYPLKGKPKNIDRSAPPVKIVVTTEPLFTELEHDVFFNRGVASSQAYQRRFGNEKPDDLQPAEKRLEALQWLSRDLDEALFRFIDQARAGDTLLGCFYEFRYLPVAERLKDAIDRGVVVKLILDAKINEYTDGKGKFHPSFPREDNKAMVKDAGLPATVIARWRENNPNNIQHNKFLVLLKGAAQKPAEVWTGSTNMSPGGIHGQTNVGHWVRNADVAAAFEAYWKALESDPGAVEGETRAVSDAKRKAYRDAVMGLAPIPADWENIPKGVSSVFSPRSGSKVLDMYVDALDSSTDYGGITLAFGIGKKFKTALVDNTEAEMPQRPVIFLLLEKQDKPNPRASDPFVPLNAKHNVYQAWGSFLRDPVYQWTRETNARALGLNQHVAYVHSKFLLKDPLGADPIVVSGSANFSEASTNDNDENMLLIRGSERVADIYFTEFNRLFNHYYFRSIQEVMAGRSDGQANASADTSASLFLDESETQEWLKKYKPGTLRWKRVQVFAKMAGAKTL</sequence>
<evidence type="ECO:0000256" key="2">
    <source>
        <dbReference type="ARBA" id="ARBA00008664"/>
    </source>
</evidence>
<evidence type="ECO:0000259" key="7">
    <source>
        <dbReference type="Pfam" id="PF13091"/>
    </source>
</evidence>
<evidence type="ECO:0000256" key="6">
    <source>
        <dbReference type="ARBA" id="ARBA00023098"/>
    </source>
</evidence>
<reference evidence="8 9" key="1">
    <citation type="submission" date="2013-11" db="EMBL/GenBank/DDBJ databases">
        <title>Complete genome sequence of Rhizobium gallicum bv. gallicum R602.</title>
        <authorList>
            <person name="Bustos P."/>
            <person name="Santamaria R.I."/>
            <person name="Lozano L."/>
            <person name="Acosta J.L."/>
            <person name="Ormeno-Orrillo E."/>
            <person name="Rogel M.A."/>
            <person name="Romero D."/>
            <person name="Cevallos M.A."/>
            <person name="Martinez-Romero E."/>
            <person name="Gonzalez V."/>
        </authorList>
    </citation>
    <scope>NUCLEOTIDE SEQUENCE [LARGE SCALE GENOMIC DNA]</scope>
    <source>
        <strain evidence="8 9">R602</strain>
    </source>
</reference>
<keyword evidence="4" id="KW-0378">Hydrolase</keyword>
<dbReference type="Proteomes" id="UP000031368">
    <property type="component" value="Chromosome"/>
</dbReference>
<keyword evidence="5" id="KW-0442">Lipid degradation</keyword>
<comment type="similarity">
    <text evidence="2">Belongs to the phospholipase D family.</text>
</comment>
<dbReference type="Pfam" id="PF13091">
    <property type="entry name" value="PLDc_2"/>
    <property type="match status" value="2"/>
</dbReference>
<evidence type="ECO:0000313" key="9">
    <source>
        <dbReference type="Proteomes" id="UP000031368"/>
    </source>
</evidence>
<dbReference type="InterPro" id="IPR051406">
    <property type="entry name" value="PLD_domain"/>
</dbReference>
<dbReference type="PANTHER" id="PTHR43856">
    <property type="entry name" value="CARDIOLIPIN HYDROLASE"/>
    <property type="match status" value="1"/>
</dbReference>
<dbReference type="GO" id="GO:0004630">
    <property type="term" value="F:phospholipase D activity"/>
    <property type="evidence" value="ECO:0007669"/>
    <property type="project" value="UniProtKB-EC"/>
</dbReference>
<gene>
    <name evidence="8" type="ORF">RGR602_CH01140</name>
</gene>
<accession>A0A0B4X1U4</accession>
<dbReference type="PANTHER" id="PTHR43856:SF1">
    <property type="entry name" value="MITOCHONDRIAL CARDIOLIPIN HYDROLASE"/>
    <property type="match status" value="1"/>
</dbReference>
<evidence type="ECO:0000256" key="4">
    <source>
        <dbReference type="ARBA" id="ARBA00022801"/>
    </source>
</evidence>
<dbReference type="EC" id="3.1.4.4" evidence="3"/>
<dbReference type="AlphaFoldDB" id="A0A0B4X1U4"/>
<dbReference type="HOGENOM" id="CLU_018010_1_0_5"/>
<keyword evidence="9" id="KW-1185">Reference proteome</keyword>
<proteinExistence type="inferred from homology"/>
<evidence type="ECO:0000256" key="1">
    <source>
        <dbReference type="ARBA" id="ARBA00000798"/>
    </source>
</evidence>
<dbReference type="Gene3D" id="3.30.870.10">
    <property type="entry name" value="Endonuclease Chain A"/>
    <property type="match status" value="2"/>
</dbReference>
<feature type="domain" description="Phospholipase D-like" evidence="7">
    <location>
        <begin position="483"/>
        <end position="542"/>
    </location>
</feature>
<comment type="catalytic activity">
    <reaction evidence="1">
        <text>a 1,2-diacyl-sn-glycero-3-phosphocholine + H2O = a 1,2-diacyl-sn-glycero-3-phosphate + choline + H(+)</text>
        <dbReference type="Rhea" id="RHEA:14445"/>
        <dbReference type="ChEBI" id="CHEBI:15354"/>
        <dbReference type="ChEBI" id="CHEBI:15377"/>
        <dbReference type="ChEBI" id="CHEBI:15378"/>
        <dbReference type="ChEBI" id="CHEBI:57643"/>
        <dbReference type="ChEBI" id="CHEBI:58608"/>
        <dbReference type="EC" id="3.1.4.4"/>
    </reaction>
</comment>
<dbReference type="InterPro" id="IPR025202">
    <property type="entry name" value="PLD-like_dom"/>
</dbReference>
<organism evidence="8 9">
    <name type="scientific">Rhizobium gallicum bv. gallicum R602sp</name>
    <dbReference type="NCBI Taxonomy" id="1041138"/>
    <lineage>
        <taxon>Bacteria</taxon>
        <taxon>Pseudomonadati</taxon>
        <taxon>Pseudomonadota</taxon>
        <taxon>Alphaproteobacteria</taxon>
        <taxon>Hyphomicrobiales</taxon>
        <taxon>Rhizobiaceae</taxon>
        <taxon>Rhizobium/Agrobacterium group</taxon>
        <taxon>Rhizobium</taxon>
    </lineage>
</organism>
<dbReference type="KEGG" id="rga:RGR602_CH01140"/>
<evidence type="ECO:0000313" key="8">
    <source>
        <dbReference type="EMBL" id="AJD40498.1"/>
    </source>
</evidence>
<dbReference type="GO" id="GO:0016042">
    <property type="term" value="P:lipid catabolic process"/>
    <property type="evidence" value="ECO:0007669"/>
    <property type="project" value="UniProtKB-KW"/>
</dbReference>
<keyword evidence="6" id="KW-0443">Lipid metabolism</keyword>
<feature type="domain" description="Phospholipase D-like" evidence="7">
    <location>
        <begin position="181"/>
        <end position="325"/>
    </location>
</feature>
<dbReference type="CDD" id="cd09172">
    <property type="entry name" value="PLDc_Nuc_like_unchar1_1"/>
    <property type="match status" value="1"/>
</dbReference>